<sequence>MPSLPANFRDEQVDLHLAAYSDAVAAAGGVALMLPCIDTSVEALDHMDALVLTGGGDVDPALYGEDPHETVYGIDTHRDRVEIALLRRALEIGIPVLAICRGMQVLNVALGGSLLQHIEGNEVGLHAAWEHPVSARVHTVAFDEGSIAREVFGPGLNVNTLHHQAVGRVAPTLVCTGRAPDGIVESVEIPGRSVWGVQWHPELLTFQPDPAFAWLVERASIGLAPNIPTGSG</sequence>
<dbReference type="PROSITE" id="PS51273">
    <property type="entry name" value="GATASE_TYPE_1"/>
    <property type="match status" value="1"/>
</dbReference>
<protein>
    <submittedName>
        <fullName evidence="1">Unannotated protein</fullName>
    </submittedName>
</protein>
<dbReference type="InterPro" id="IPR044668">
    <property type="entry name" value="PuuD-like"/>
</dbReference>
<name>A0A6J6XWM4_9ZZZZ</name>
<reference evidence="1" key="1">
    <citation type="submission" date="2020-05" db="EMBL/GenBank/DDBJ databases">
        <authorList>
            <person name="Chiriac C."/>
            <person name="Salcher M."/>
            <person name="Ghai R."/>
            <person name="Kavagutti S V."/>
        </authorList>
    </citation>
    <scope>NUCLEOTIDE SEQUENCE</scope>
</reference>
<evidence type="ECO:0000313" key="1">
    <source>
        <dbReference type="EMBL" id="CAB4801600.1"/>
    </source>
</evidence>
<dbReference type="AlphaFoldDB" id="A0A6J6XWM4"/>
<proteinExistence type="predicted"/>
<dbReference type="GO" id="GO:0006598">
    <property type="term" value="P:polyamine catabolic process"/>
    <property type="evidence" value="ECO:0007669"/>
    <property type="project" value="TreeGrafter"/>
</dbReference>
<dbReference type="InterPro" id="IPR011697">
    <property type="entry name" value="Peptidase_C26"/>
</dbReference>
<dbReference type="CDD" id="cd01745">
    <property type="entry name" value="GATase1_2"/>
    <property type="match status" value="1"/>
</dbReference>
<dbReference type="SUPFAM" id="SSF52317">
    <property type="entry name" value="Class I glutamine amidotransferase-like"/>
    <property type="match status" value="1"/>
</dbReference>
<gene>
    <name evidence="1" type="ORF">UFOPK3001_00997</name>
</gene>
<dbReference type="GO" id="GO:0005829">
    <property type="term" value="C:cytosol"/>
    <property type="evidence" value="ECO:0007669"/>
    <property type="project" value="TreeGrafter"/>
</dbReference>
<dbReference type="GO" id="GO:0033969">
    <property type="term" value="F:gamma-glutamyl-gamma-aminobutyrate hydrolase activity"/>
    <property type="evidence" value="ECO:0007669"/>
    <property type="project" value="TreeGrafter"/>
</dbReference>
<organism evidence="1">
    <name type="scientific">freshwater metagenome</name>
    <dbReference type="NCBI Taxonomy" id="449393"/>
    <lineage>
        <taxon>unclassified sequences</taxon>
        <taxon>metagenomes</taxon>
        <taxon>ecological metagenomes</taxon>
    </lineage>
</organism>
<dbReference type="Gene3D" id="3.40.50.880">
    <property type="match status" value="1"/>
</dbReference>
<dbReference type="Pfam" id="PF07722">
    <property type="entry name" value="Peptidase_C26"/>
    <property type="match status" value="1"/>
</dbReference>
<accession>A0A6J6XWM4</accession>
<dbReference type="EMBL" id="CAFAAJ010000053">
    <property type="protein sequence ID" value="CAB4801600.1"/>
    <property type="molecule type" value="Genomic_DNA"/>
</dbReference>
<dbReference type="PANTHER" id="PTHR43235:SF1">
    <property type="entry name" value="GLUTAMINE AMIDOTRANSFERASE PB2B2.05-RELATED"/>
    <property type="match status" value="1"/>
</dbReference>
<dbReference type="InterPro" id="IPR029062">
    <property type="entry name" value="Class_I_gatase-like"/>
</dbReference>
<dbReference type="PANTHER" id="PTHR43235">
    <property type="entry name" value="GLUTAMINE AMIDOTRANSFERASE PB2B2.05-RELATED"/>
    <property type="match status" value="1"/>
</dbReference>